<dbReference type="InterPro" id="IPR038563">
    <property type="entry name" value="Endonuclease_7_sf"/>
</dbReference>
<dbReference type="Proteomes" id="UP000621386">
    <property type="component" value="Unassembled WGS sequence"/>
</dbReference>
<dbReference type="InterPro" id="IPR004211">
    <property type="entry name" value="Endonuclease_7"/>
</dbReference>
<evidence type="ECO:0000313" key="2">
    <source>
        <dbReference type="EMBL" id="MBL1109388.1"/>
    </source>
</evidence>
<protein>
    <submittedName>
        <fullName evidence="2">Endonuclease VII domain-containing protein</fullName>
    </submittedName>
</protein>
<gene>
    <name evidence="2" type="ORF">JK361_33230</name>
</gene>
<name>A0ABS1PAJ6_9ACTN</name>
<proteinExistence type="predicted"/>
<evidence type="ECO:0000256" key="1">
    <source>
        <dbReference type="SAM" id="MobiDB-lite"/>
    </source>
</evidence>
<keyword evidence="2" id="KW-0255">Endonuclease</keyword>
<keyword evidence="3" id="KW-1185">Reference proteome</keyword>
<dbReference type="InterPro" id="IPR044925">
    <property type="entry name" value="His-Me_finger_sf"/>
</dbReference>
<feature type="region of interest" description="Disordered" evidence="1">
    <location>
        <begin position="135"/>
        <end position="159"/>
    </location>
</feature>
<dbReference type="Pfam" id="PF02945">
    <property type="entry name" value="Endonuclease_7"/>
    <property type="match status" value="1"/>
</dbReference>
<organism evidence="2 3">
    <name type="scientific">Streptomyces musisoli</name>
    <dbReference type="NCBI Taxonomy" id="2802280"/>
    <lineage>
        <taxon>Bacteria</taxon>
        <taxon>Bacillati</taxon>
        <taxon>Actinomycetota</taxon>
        <taxon>Actinomycetes</taxon>
        <taxon>Kitasatosporales</taxon>
        <taxon>Streptomycetaceae</taxon>
        <taxon>Streptomyces</taxon>
    </lineage>
</organism>
<evidence type="ECO:0000313" key="3">
    <source>
        <dbReference type="Proteomes" id="UP000621386"/>
    </source>
</evidence>
<sequence length="335" mass="38712">MQRQSHIPVQSERTCKECSRPYKPLRDRMCQPCYKRSRKYGAAEYRREEVEEITLPWVRAKCARAGECLEWNGTVNKEGRPQTSDRLAWREGKSRQIALHRWVYEQSTGRTLSKGQHVRQTCGNKKCLAPEHLAASMPRPGRTPLGEAGRYQGKRKREDHLERCANGHKRTEENTYRTAHGHLVCRVCPSESRAARQGKDPAEHAWKPRKGWEDTPKCVNGHLFDEVGWYFNGEARVCRRCFAEKERRRWLRVNYSMELEDFEALLVAQDLACAICARLFDPDLLVPCVDHSHETGKVRGLLCHPCNLGIGHFEDDVSRLRSAAQYLDSKVALEE</sequence>
<dbReference type="RefSeq" id="WP_201825463.1">
    <property type="nucleotide sequence ID" value="NZ_JAERRH010000019.1"/>
</dbReference>
<keyword evidence="2" id="KW-0540">Nuclease</keyword>
<keyword evidence="2" id="KW-0378">Hydrolase</keyword>
<reference evidence="2 3" key="1">
    <citation type="submission" date="2021-01" db="EMBL/GenBank/DDBJ databases">
        <title>WGS of actinomycetes isolated from Thailand.</title>
        <authorList>
            <person name="Thawai C."/>
        </authorList>
    </citation>
    <scope>NUCLEOTIDE SEQUENCE [LARGE SCALE GENOMIC DNA]</scope>
    <source>
        <strain evidence="2 3">CH5-8</strain>
    </source>
</reference>
<dbReference type="GO" id="GO:0004519">
    <property type="term" value="F:endonuclease activity"/>
    <property type="evidence" value="ECO:0007669"/>
    <property type="project" value="UniProtKB-KW"/>
</dbReference>
<dbReference type="EMBL" id="JAERRH010000019">
    <property type="protein sequence ID" value="MBL1109388.1"/>
    <property type="molecule type" value="Genomic_DNA"/>
</dbReference>
<dbReference type="Gene3D" id="3.40.1800.10">
    <property type="entry name" value="His-Me finger endonucleases"/>
    <property type="match status" value="1"/>
</dbReference>
<dbReference type="SUPFAM" id="SSF54060">
    <property type="entry name" value="His-Me finger endonucleases"/>
    <property type="match status" value="2"/>
</dbReference>
<comment type="caution">
    <text evidence="2">The sequence shown here is derived from an EMBL/GenBank/DDBJ whole genome shotgun (WGS) entry which is preliminary data.</text>
</comment>
<accession>A0ABS1PAJ6</accession>